<dbReference type="GO" id="GO:0008713">
    <property type="term" value="F:ADP-heptose-lipopolysaccharide heptosyltransferase activity"/>
    <property type="evidence" value="ECO:0007669"/>
    <property type="project" value="TreeGrafter"/>
</dbReference>
<dbReference type="Pfam" id="PF01075">
    <property type="entry name" value="Glyco_transf_9"/>
    <property type="match status" value="1"/>
</dbReference>
<dbReference type="PANTHER" id="PTHR30160:SF22">
    <property type="entry name" value="LIPOPOLYSACCHARIDE CORE BIOSYNTHESIS PROTEIN"/>
    <property type="match status" value="1"/>
</dbReference>
<dbReference type="SUPFAM" id="SSF53756">
    <property type="entry name" value="UDP-Glycosyltransferase/glycogen phosphorylase"/>
    <property type="match status" value="1"/>
</dbReference>
<protein>
    <submittedName>
        <fullName evidence="3">Glycosyltransferase family 9 protein</fullName>
    </submittedName>
</protein>
<keyword evidence="1" id="KW-0328">Glycosyltransferase</keyword>
<accession>A0A7H9AWB4</accession>
<evidence type="ECO:0000313" key="3">
    <source>
        <dbReference type="EMBL" id="QLG47235.1"/>
    </source>
</evidence>
<dbReference type="GO" id="GO:0005829">
    <property type="term" value="C:cytosol"/>
    <property type="evidence" value="ECO:0007669"/>
    <property type="project" value="TreeGrafter"/>
</dbReference>
<evidence type="ECO:0000256" key="2">
    <source>
        <dbReference type="ARBA" id="ARBA00022679"/>
    </source>
</evidence>
<evidence type="ECO:0000256" key="1">
    <source>
        <dbReference type="ARBA" id="ARBA00022676"/>
    </source>
</evidence>
<reference evidence="3 4" key="1">
    <citation type="journal article" date="2006" name="Int. J. Syst. Evol. Microbiol.">
        <title>Costertonia aggregata gen. nov., sp. nov., a mesophilic marine bacterium of the family Flavobacteriaceae, isolated from a mature biofilm.</title>
        <authorList>
            <person name="Kwon K.K."/>
            <person name="Lee Y.K."/>
            <person name="Lee H.K."/>
        </authorList>
    </citation>
    <scope>NUCLEOTIDE SEQUENCE [LARGE SCALE GENOMIC DNA]</scope>
    <source>
        <strain evidence="3 4">KCCM 42265</strain>
    </source>
</reference>
<dbReference type="EMBL" id="CP058595">
    <property type="protein sequence ID" value="QLG47235.1"/>
    <property type="molecule type" value="Genomic_DNA"/>
</dbReference>
<dbReference type="Gene3D" id="3.40.50.2000">
    <property type="entry name" value="Glycogen Phosphorylase B"/>
    <property type="match status" value="2"/>
</dbReference>
<keyword evidence="4" id="KW-1185">Reference proteome</keyword>
<name>A0A7H9AWB4_9FLAO</name>
<dbReference type="PANTHER" id="PTHR30160">
    <property type="entry name" value="TETRAACYLDISACCHARIDE 4'-KINASE-RELATED"/>
    <property type="match status" value="1"/>
</dbReference>
<dbReference type="KEGG" id="cagg:HYG79_07685"/>
<gene>
    <name evidence="3" type="ORF">HYG79_07685</name>
</gene>
<dbReference type="InterPro" id="IPR002201">
    <property type="entry name" value="Glyco_trans_9"/>
</dbReference>
<dbReference type="AlphaFoldDB" id="A0A7H9AWB4"/>
<organism evidence="3 4">
    <name type="scientific">Costertonia aggregata</name>
    <dbReference type="NCBI Taxonomy" id="343403"/>
    <lineage>
        <taxon>Bacteria</taxon>
        <taxon>Pseudomonadati</taxon>
        <taxon>Bacteroidota</taxon>
        <taxon>Flavobacteriia</taxon>
        <taxon>Flavobacteriales</taxon>
        <taxon>Flavobacteriaceae</taxon>
        <taxon>Costertonia</taxon>
    </lineage>
</organism>
<proteinExistence type="predicted"/>
<sequence length="334" mass="37169">MGDVAMTVPVLMALVAKYPGLKVTVLTKAFFMPIFSQIHNVTVHSVDVKKSHKGLLGLYRLYKELKPLNIQAVADLHNVLRSNILKFFFQFSKTPFLQIDKGRAEKKALTSLKNKVFEPLKTTHQRYADVFGELGFPIDFKQPCTLSREHLPKSVSGIVGDDAGLKRIGIAPFAAFKGKMYPLHLMEKVLDRLNNSEKYQIILFGGGKEEQKQLEAWEDTFSNCINIVGKLSFADELSLISNLNGMLAMDSGNAHLAAMYGVPVITLWGVTHPYAGFAPFGQSNTNMLLSNREKYPLIPTSIYGNTMPNGYEKAIETISPDSIVSKIAFLLEHT</sequence>
<dbReference type="CDD" id="cd03789">
    <property type="entry name" value="GT9_LPS_heptosyltransferase"/>
    <property type="match status" value="1"/>
</dbReference>
<dbReference type="GO" id="GO:0009244">
    <property type="term" value="P:lipopolysaccharide core region biosynthetic process"/>
    <property type="evidence" value="ECO:0007669"/>
    <property type="project" value="TreeGrafter"/>
</dbReference>
<evidence type="ECO:0000313" key="4">
    <source>
        <dbReference type="Proteomes" id="UP000509302"/>
    </source>
</evidence>
<keyword evidence="2 3" id="KW-0808">Transferase</keyword>
<dbReference type="InterPro" id="IPR051199">
    <property type="entry name" value="LPS_LOS_Heptosyltrfase"/>
</dbReference>
<dbReference type="Proteomes" id="UP000509302">
    <property type="component" value="Chromosome"/>
</dbReference>